<comment type="caution">
    <text evidence="1">The sequence shown here is derived from an EMBL/GenBank/DDBJ whole genome shotgun (WGS) entry which is preliminary data.</text>
</comment>
<sequence>MSEKKKKKISSLVASSKTIIVPLYIYPFPKAWDPLYEAIQNYESLNFIVVLNPENGPGRQNHSHNHYGDEEKIFSIPDSNYIREIPKLNSFANVQTVGYVSTNWSKRDLELVLDDVTIYSNWSKKHRNESIPDLGVRGIFLDETLGCYTDTGAQFFKQIALFIRSEEIFGPNSLIIHNPGLIPDSRYMQYCDISVIFEESYSEYQRCDFLAIAAFQKAANVRQEAIACIIHSLPNTLQSSERKLLIQDLCGFSNSIFLTGLSREYYAQFWEKWPLFISETAAAAVTISSPSSKKPYLGVFCEGRIRIFKIFRHLLSSLKKKQK</sequence>
<protein>
    <submittedName>
        <fullName evidence="1">Spherulin-4</fullName>
    </submittedName>
</protein>
<dbReference type="AlphaFoldDB" id="A0A420HGH2"/>
<keyword evidence="2" id="KW-1185">Reference proteome</keyword>
<accession>A0A420HGH2</accession>
<proteinExistence type="predicted"/>
<dbReference type="Proteomes" id="UP000283383">
    <property type="component" value="Unassembled WGS sequence"/>
</dbReference>
<dbReference type="EMBL" id="MCBQ01019477">
    <property type="protein sequence ID" value="RKF56531.1"/>
    <property type="molecule type" value="Genomic_DNA"/>
</dbReference>
<dbReference type="STRING" id="62708.A0A420HGH2"/>
<dbReference type="PANTHER" id="PTHR35040">
    <property type="match status" value="1"/>
</dbReference>
<dbReference type="Pfam" id="PF12138">
    <property type="entry name" value="Spherulin4"/>
    <property type="match status" value="1"/>
</dbReference>
<reference evidence="1 2" key="1">
    <citation type="journal article" date="2018" name="BMC Genomics">
        <title>Comparative genome analyses reveal sequence features reflecting distinct modes of host-adaptation between dicot and monocot powdery mildew.</title>
        <authorList>
            <person name="Wu Y."/>
            <person name="Ma X."/>
            <person name="Pan Z."/>
            <person name="Kale S.D."/>
            <person name="Song Y."/>
            <person name="King H."/>
            <person name="Zhang Q."/>
            <person name="Presley C."/>
            <person name="Deng X."/>
            <person name="Wei C.I."/>
            <person name="Xiao S."/>
        </authorList>
    </citation>
    <scope>NUCLEOTIDE SEQUENCE [LARGE SCALE GENOMIC DNA]</scope>
    <source>
        <strain evidence="1">UMSG3</strain>
    </source>
</reference>
<name>A0A420HGH2_9PEZI</name>
<evidence type="ECO:0000313" key="1">
    <source>
        <dbReference type="EMBL" id="RKF56531.1"/>
    </source>
</evidence>
<gene>
    <name evidence="1" type="ORF">GcM3_194012</name>
</gene>
<organism evidence="1 2">
    <name type="scientific">Golovinomyces cichoracearum</name>
    <dbReference type="NCBI Taxonomy" id="62708"/>
    <lineage>
        <taxon>Eukaryota</taxon>
        <taxon>Fungi</taxon>
        <taxon>Dikarya</taxon>
        <taxon>Ascomycota</taxon>
        <taxon>Pezizomycotina</taxon>
        <taxon>Leotiomycetes</taxon>
        <taxon>Erysiphales</taxon>
        <taxon>Erysiphaceae</taxon>
        <taxon>Golovinomyces</taxon>
    </lineage>
</organism>
<dbReference type="PANTHER" id="PTHR35040:SF7">
    <property type="entry name" value="FIBRONECTIN TYPE-III DOMAIN-CONTAINING PROTEIN-RELATED"/>
    <property type="match status" value="1"/>
</dbReference>
<evidence type="ECO:0000313" key="2">
    <source>
        <dbReference type="Proteomes" id="UP000283383"/>
    </source>
</evidence>
<dbReference type="InterPro" id="IPR021986">
    <property type="entry name" value="Spherulin4"/>
</dbReference>